<comment type="caution">
    <text evidence="2">The sequence shown here is derived from an EMBL/GenBank/DDBJ whole genome shotgun (WGS) entry which is preliminary data.</text>
</comment>
<feature type="domain" description="Metalloprotease TldD/E C-terminal" evidence="1">
    <location>
        <begin position="221"/>
        <end position="443"/>
    </location>
</feature>
<evidence type="ECO:0000313" key="2">
    <source>
        <dbReference type="EMBL" id="MPQ83700.1"/>
    </source>
</evidence>
<reference evidence="2 3" key="1">
    <citation type="submission" date="2019-09" db="EMBL/GenBank/DDBJ databases">
        <title>The draft genomes of Allium pathogen Pseudomonas sp.</title>
        <authorList>
            <person name="Fujikawa T."/>
            <person name="Sawada H."/>
        </authorList>
    </citation>
    <scope>NUCLEOTIDE SEQUENCE [LARGE SCALE GENOMIC DNA]</scope>
    <source>
        <strain evidence="2 3">MAFF 730085</strain>
    </source>
</reference>
<dbReference type="AlphaFoldDB" id="A0A5N7JQN0"/>
<dbReference type="RefSeq" id="WP_152748943.1">
    <property type="nucleotide sequence ID" value="NZ_VUBA01000040.1"/>
</dbReference>
<dbReference type="PANTHER" id="PTHR43666">
    <property type="entry name" value="TLDD PROTEIN"/>
    <property type="match status" value="1"/>
</dbReference>
<dbReference type="Pfam" id="PF19289">
    <property type="entry name" value="PmbA_TldD_3rd"/>
    <property type="match status" value="1"/>
</dbReference>
<gene>
    <name evidence="2" type="ORF">F0170_06690</name>
</gene>
<dbReference type="PANTHER" id="PTHR43666:SF1">
    <property type="entry name" value="CONSERVED PROTEIN"/>
    <property type="match status" value="1"/>
</dbReference>
<dbReference type="InterPro" id="IPR036059">
    <property type="entry name" value="TldD/PmbA_sf"/>
</dbReference>
<dbReference type="EMBL" id="VUBA01000040">
    <property type="protein sequence ID" value="MPQ83700.1"/>
    <property type="molecule type" value="Genomic_DNA"/>
</dbReference>
<dbReference type="Proteomes" id="UP000325438">
    <property type="component" value="Unassembled WGS sequence"/>
</dbReference>
<dbReference type="SUPFAM" id="SSF111283">
    <property type="entry name" value="Putative modulator of DNA gyrase, PmbA/TldD"/>
    <property type="match status" value="1"/>
</dbReference>
<sequence length="445" mass="49517">MNNKCPFAVEFKALQQWLTRQLRADEHFTLQYEAEDSQFVRFNHGKVRQAYPVLQIELTLRVIRNERHSSTQINLSGAFEHDVAQLGETLQQLRDVLDVLPADPYLLLNTQDWQSERHVPGFVPPMQQVIDTIYRLSQGLEMVGIYAAGTLYRGFASSWGAYGWHQCANALFDWSLFNASGEAVKTTYGSAQWDTQALTDLFGHAREQLEHLNKPRIKLEPGQYRAYLAPAAVDEILGMLSYGAFSAKALATRQSPLQQLQLGKQQLSTRVSLRQQSSTGFEPGFSHDGVLAEDVNLIEAGQLVGQLANSRSAAEYALHGNGAGEQEMPHSLVMAPGELATAQVLRELGTGLYISNLWYLNYSDSGAARLTGMTRFATFWVENGHIAGPVETMRFDDTVYNLLGANLLALTREQVLCIDAATYARRQLGSRIVPGALLEHLTLTL</sequence>
<proteinExistence type="predicted"/>
<evidence type="ECO:0000259" key="1">
    <source>
        <dbReference type="Pfam" id="PF19289"/>
    </source>
</evidence>
<protein>
    <submittedName>
        <fullName evidence="2">TldD/PmbA family protein</fullName>
    </submittedName>
</protein>
<organism evidence="2 3">
    <name type="scientific">Pseudomonas kitaguniensis</name>
    <dbReference type="NCBI Taxonomy" id="2607908"/>
    <lineage>
        <taxon>Bacteria</taxon>
        <taxon>Pseudomonadati</taxon>
        <taxon>Pseudomonadota</taxon>
        <taxon>Gammaproteobacteria</taxon>
        <taxon>Pseudomonadales</taxon>
        <taxon>Pseudomonadaceae</taxon>
        <taxon>Pseudomonas</taxon>
    </lineage>
</organism>
<name>A0A5N7JQN0_9PSED</name>
<dbReference type="InterPro" id="IPR045569">
    <property type="entry name" value="Metalloprtase-TldD/E_C"/>
</dbReference>
<accession>A0A5N7JQN0</accession>
<evidence type="ECO:0000313" key="3">
    <source>
        <dbReference type="Proteomes" id="UP000325438"/>
    </source>
</evidence>
<dbReference type="GO" id="GO:0006508">
    <property type="term" value="P:proteolysis"/>
    <property type="evidence" value="ECO:0007669"/>
    <property type="project" value="InterPro"/>
</dbReference>
<dbReference type="GO" id="GO:0008237">
    <property type="term" value="F:metallopeptidase activity"/>
    <property type="evidence" value="ECO:0007669"/>
    <property type="project" value="InterPro"/>
</dbReference>